<dbReference type="InterPro" id="IPR029058">
    <property type="entry name" value="AB_hydrolase_fold"/>
</dbReference>
<feature type="chain" id="PRO_5040330333" description="Alpha/beta hydrolase" evidence="1">
    <location>
        <begin position="18"/>
        <end position="197"/>
    </location>
</feature>
<proteinExistence type="predicted"/>
<accession>A0A9P6U948</accession>
<reference evidence="2" key="1">
    <citation type="journal article" date="2020" name="Fungal Divers.">
        <title>Resolving the Mortierellaceae phylogeny through synthesis of multi-gene phylogenetics and phylogenomics.</title>
        <authorList>
            <person name="Vandepol N."/>
            <person name="Liber J."/>
            <person name="Desiro A."/>
            <person name="Na H."/>
            <person name="Kennedy M."/>
            <person name="Barry K."/>
            <person name="Grigoriev I.V."/>
            <person name="Miller A.N."/>
            <person name="O'Donnell K."/>
            <person name="Stajich J.E."/>
            <person name="Bonito G."/>
        </authorList>
    </citation>
    <scope>NUCLEOTIDE SEQUENCE</scope>
    <source>
        <strain evidence="2">BC1065</strain>
    </source>
</reference>
<dbReference type="SUPFAM" id="SSF53474">
    <property type="entry name" value="alpha/beta-Hydrolases"/>
    <property type="match status" value="1"/>
</dbReference>
<dbReference type="Proteomes" id="UP000807716">
    <property type="component" value="Unassembled WGS sequence"/>
</dbReference>
<dbReference type="AlphaFoldDB" id="A0A9P6U948"/>
<dbReference type="EMBL" id="JAAAJB010000130">
    <property type="protein sequence ID" value="KAG0264819.1"/>
    <property type="molecule type" value="Genomic_DNA"/>
</dbReference>
<organism evidence="2 3">
    <name type="scientific">Actinomortierella ambigua</name>
    <dbReference type="NCBI Taxonomy" id="1343610"/>
    <lineage>
        <taxon>Eukaryota</taxon>
        <taxon>Fungi</taxon>
        <taxon>Fungi incertae sedis</taxon>
        <taxon>Mucoromycota</taxon>
        <taxon>Mortierellomycotina</taxon>
        <taxon>Mortierellomycetes</taxon>
        <taxon>Mortierellales</taxon>
        <taxon>Mortierellaceae</taxon>
        <taxon>Actinomortierella</taxon>
    </lineage>
</organism>
<dbReference type="OrthoDB" id="10369948at2759"/>
<evidence type="ECO:0000256" key="1">
    <source>
        <dbReference type="SAM" id="SignalP"/>
    </source>
</evidence>
<keyword evidence="3" id="KW-1185">Reference proteome</keyword>
<feature type="signal peptide" evidence="1">
    <location>
        <begin position="1"/>
        <end position="17"/>
    </location>
</feature>
<comment type="caution">
    <text evidence="2">The sequence shown here is derived from an EMBL/GenBank/DDBJ whole genome shotgun (WGS) entry which is preliminary data.</text>
</comment>
<sequence length="197" mass="21938">MGGGAAAIVTLCIVLDSFGPWSCPVAEQPERLLQFLADKRAAPTKREAFFPSIEAAADARVKGKDFAISKEVAMVFIGRSLKPAERIDEHGSIHRGFTWRWDRMVRIFDILLDSDAYCQAFISRIACPWLALLSTNGFQSKLSAVTETRTTWLTACPSVTVRIVEGSHHFHLEDAPMAAREISEWICAQDKPDKARM</sequence>
<name>A0A9P6U948_9FUNG</name>
<dbReference type="Gene3D" id="3.40.50.1820">
    <property type="entry name" value="alpha/beta hydrolase"/>
    <property type="match status" value="1"/>
</dbReference>
<evidence type="ECO:0000313" key="2">
    <source>
        <dbReference type="EMBL" id="KAG0264819.1"/>
    </source>
</evidence>
<keyword evidence="1" id="KW-0732">Signal</keyword>
<protein>
    <recommendedName>
        <fullName evidence="4">Alpha/beta hydrolase</fullName>
    </recommendedName>
</protein>
<gene>
    <name evidence="2" type="ORF">DFQ27_001017</name>
</gene>
<evidence type="ECO:0000313" key="3">
    <source>
        <dbReference type="Proteomes" id="UP000807716"/>
    </source>
</evidence>
<evidence type="ECO:0008006" key="4">
    <source>
        <dbReference type="Google" id="ProtNLM"/>
    </source>
</evidence>